<dbReference type="NCBIfam" id="NF040639">
    <property type="entry name" value="LETM1_rel_film"/>
    <property type="match status" value="1"/>
</dbReference>
<dbReference type="OrthoDB" id="1421172at2"/>
<dbReference type="EMBL" id="QEHR01000021">
    <property type="protein sequence ID" value="PVW11614.1"/>
    <property type="molecule type" value="Genomic_DNA"/>
</dbReference>
<comment type="caution">
    <text evidence="2">The sequence shown here is derived from an EMBL/GenBank/DDBJ whole genome shotgun (WGS) entry which is preliminary data.</text>
</comment>
<dbReference type="AlphaFoldDB" id="A0A2U0HRZ5"/>
<feature type="domain" description="Letm1 RBD" evidence="1">
    <location>
        <begin position="345"/>
        <end position="398"/>
    </location>
</feature>
<dbReference type="InterPro" id="IPR029024">
    <property type="entry name" value="TerB-like"/>
</dbReference>
<keyword evidence="3" id="KW-1185">Reference proteome</keyword>
<organism evidence="2 3">
    <name type="scientific">Marixanthomonas spongiae</name>
    <dbReference type="NCBI Taxonomy" id="2174845"/>
    <lineage>
        <taxon>Bacteria</taxon>
        <taxon>Pseudomonadati</taxon>
        <taxon>Bacteroidota</taxon>
        <taxon>Flavobacteriia</taxon>
        <taxon>Flavobacteriales</taxon>
        <taxon>Flavobacteriaceae</taxon>
        <taxon>Marixanthomonas</taxon>
    </lineage>
</organism>
<name>A0A2U0HRZ5_9FLAO</name>
<reference evidence="2 3" key="1">
    <citation type="submission" date="2018-04" db="EMBL/GenBank/DDBJ databases">
        <title>Marixanthomonas spongiae HN-E44 sp. nov., isolated from a marine sponge.</title>
        <authorList>
            <person name="Luo L."/>
            <person name="Zhuang L."/>
        </authorList>
    </citation>
    <scope>NUCLEOTIDE SEQUENCE [LARGE SCALE GENOMIC DNA]</scope>
    <source>
        <strain evidence="2 3">HN-E44</strain>
    </source>
</reference>
<proteinExistence type="predicted"/>
<evidence type="ECO:0000313" key="3">
    <source>
        <dbReference type="Proteomes" id="UP000245962"/>
    </source>
</evidence>
<dbReference type="InterPro" id="IPR033122">
    <property type="entry name" value="LETM1-like_RBD"/>
</dbReference>
<evidence type="ECO:0000313" key="2">
    <source>
        <dbReference type="EMBL" id="PVW11614.1"/>
    </source>
</evidence>
<gene>
    <name evidence="2" type="ORF">DDV96_15670</name>
</gene>
<dbReference type="Proteomes" id="UP000245962">
    <property type="component" value="Unassembled WGS sequence"/>
</dbReference>
<evidence type="ECO:0000259" key="1">
    <source>
        <dbReference type="Pfam" id="PF07766"/>
    </source>
</evidence>
<dbReference type="SUPFAM" id="SSF158682">
    <property type="entry name" value="TerB-like"/>
    <property type="match status" value="1"/>
</dbReference>
<dbReference type="GO" id="GO:0043022">
    <property type="term" value="F:ribosome binding"/>
    <property type="evidence" value="ECO:0007669"/>
    <property type="project" value="InterPro"/>
</dbReference>
<protein>
    <recommendedName>
        <fullName evidence="1">Letm1 RBD domain-containing protein</fullName>
    </recommendedName>
</protein>
<dbReference type="RefSeq" id="WP_116695720.1">
    <property type="nucleotide sequence ID" value="NZ_QEHR01000021.1"/>
</dbReference>
<accession>A0A2U0HRZ5</accession>
<dbReference type="Pfam" id="PF07766">
    <property type="entry name" value="LETM1_RBD"/>
    <property type="match status" value="1"/>
</dbReference>
<sequence length="401" mass="46063">MNPSASGWIPKFIHLFTSESDSMHFESSEVFYHTLKKSGFLYGIPVKSLSTIPISSLSLTKEEYGKTNLLHSLLYLYWVENNSTNYHEAVAAIISFYKQLEKQKKGWRKRFSFNSSETATLEKIMASRLQENTFLSKKEAASLLTYSLLFLDVLNFKTYLSQPAGIKEKAQLLEHHLIHCCYLALNSKKRKTKYDLLLIDLFAASSSPFKEKTDHMKEKNNDPLVFLSNQNLLTKKYAMDLCCLAVWDDREIDPSEIEFLQQLAQKLGLPDTDVEKSLDDLRDFSKEHAKKIKLFEYEHPVKHLYRQSSATVKLLILRNKKRLQKELEESGELVVLLGKSTTRDLSAEEKQKVKTQLLDICKTIPSLTVFLLPGGTILLPLLIKFIPKLLPSAFNDNKIDE</sequence>